<feature type="compositionally biased region" description="Polar residues" evidence="1">
    <location>
        <begin position="8"/>
        <end position="39"/>
    </location>
</feature>
<accession>A0A9P1EP17</accession>
<feature type="region of interest" description="Disordered" evidence="1">
    <location>
        <begin position="137"/>
        <end position="167"/>
    </location>
</feature>
<sequence>MALAPNKSRIQFKTGPNQQEQRCDTLQRQNIRPHQQPQAGETDDGWHTVKYRGRQHPPHPNKRTQTHQRSSFGKLWAAGNGNRYQRLRIEDEIDFESDILSNLNINQGIKEKVNGNGRELTISPSRLQEISEATIRNSTRTPKSTAADSQRRASIVPSTSGPGAEAEPIVDSQSVVETRSLATTWADIVRMETPLQFQTNVDLIQEKPIIFNDSNIGTGRDFMEIHQAMTDDLSKQTQNFHFFGE</sequence>
<name>A0A9P1EP17_CUSEU</name>
<dbReference type="Proteomes" id="UP001152484">
    <property type="component" value="Unassembled WGS sequence"/>
</dbReference>
<comment type="caution">
    <text evidence="2">The sequence shown here is derived from an EMBL/GenBank/DDBJ whole genome shotgun (WGS) entry which is preliminary data.</text>
</comment>
<evidence type="ECO:0000313" key="2">
    <source>
        <dbReference type="EMBL" id="CAH9119554.1"/>
    </source>
</evidence>
<gene>
    <name evidence="2" type="ORF">CEURO_LOCUS22344</name>
</gene>
<keyword evidence="3" id="KW-1185">Reference proteome</keyword>
<evidence type="ECO:0000313" key="3">
    <source>
        <dbReference type="Proteomes" id="UP001152484"/>
    </source>
</evidence>
<organism evidence="2 3">
    <name type="scientific">Cuscuta europaea</name>
    <name type="common">European dodder</name>
    <dbReference type="NCBI Taxonomy" id="41803"/>
    <lineage>
        <taxon>Eukaryota</taxon>
        <taxon>Viridiplantae</taxon>
        <taxon>Streptophyta</taxon>
        <taxon>Embryophyta</taxon>
        <taxon>Tracheophyta</taxon>
        <taxon>Spermatophyta</taxon>
        <taxon>Magnoliopsida</taxon>
        <taxon>eudicotyledons</taxon>
        <taxon>Gunneridae</taxon>
        <taxon>Pentapetalae</taxon>
        <taxon>asterids</taxon>
        <taxon>lamiids</taxon>
        <taxon>Solanales</taxon>
        <taxon>Convolvulaceae</taxon>
        <taxon>Cuscuteae</taxon>
        <taxon>Cuscuta</taxon>
        <taxon>Cuscuta subgen. Cuscuta</taxon>
    </lineage>
</organism>
<dbReference type="EMBL" id="CAMAPE010000080">
    <property type="protein sequence ID" value="CAH9119554.1"/>
    <property type="molecule type" value="Genomic_DNA"/>
</dbReference>
<feature type="compositionally biased region" description="Basic residues" evidence="1">
    <location>
        <begin position="49"/>
        <end position="66"/>
    </location>
</feature>
<reference evidence="2" key="1">
    <citation type="submission" date="2022-07" db="EMBL/GenBank/DDBJ databases">
        <authorList>
            <person name="Macas J."/>
            <person name="Novak P."/>
            <person name="Neumann P."/>
        </authorList>
    </citation>
    <scope>NUCLEOTIDE SEQUENCE</scope>
</reference>
<proteinExistence type="predicted"/>
<feature type="region of interest" description="Disordered" evidence="1">
    <location>
        <begin position="1"/>
        <end position="76"/>
    </location>
</feature>
<dbReference type="AlphaFoldDB" id="A0A9P1EP17"/>
<feature type="compositionally biased region" description="Polar residues" evidence="1">
    <location>
        <begin position="137"/>
        <end position="148"/>
    </location>
</feature>
<protein>
    <submittedName>
        <fullName evidence="2">Uncharacterized protein</fullName>
    </submittedName>
</protein>
<evidence type="ECO:0000256" key="1">
    <source>
        <dbReference type="SAM" id="MobiDB-lite"/>
    </source>
</evidence>